<organism evidence="19 20">
    <name type="scientific">Boletus edulis BED1</name>
    <dbReference type="NCBI Taxonomy" id="1328754"/>
    <lineage>
        <taxon>Eukaryota</taxon>
        <taxon>Fungi</taxon>
        <taxon>Dikarya</taxon>
        <taxon>Basidiomycota</taxon>
        <taxon>Agaricomycotina</taxon>
        <taxon>Agaricomycetes</taxon>
        <taxon>Agaricomycetidae</taxon>
        <taxon>Boletales</taxon>
        <taxon>Boletineae</taxon>
        <taxon>Boletaceae</taxon>
        <taxon>Boletoideae</taxon>
        <taxon>Boletus</taxon>
    </lineage>
</organism>
<dbReference type="InterPro" id="IPR049892">
    <property type="entry name" value="AA9"/>
</dbReference>
<comment type="subcellular location">
    <subcellularLocation>
        <location evidence="2">Secreted</location>
    </subcellularLocation>
</comment>
<dbReference type="GO" id="GO:0016787">
    <property type="term" value="F:hydrolase activity"/>
    <property type="evidence" value="ECO:0007669"/>
    <property type="project" value="UniProtKB-KW"/>
</dbReference>
<evidence type="ECO:0000256" key="17">
    <source>
        <dbReference type="SAM" id="SignalP"/>
    </source>
</evidence>
<evidence type="ECO:0000256" key="1">
    <source>
        <dbReference type="ARBA" id="ARBA00001973"/>
    </source>
</evidence>
<name>A0AAD4GD15_BOLED</name>
<dbReference type="PANTHER" id="PTHR33353">
    <property type="entry name" value="PUTATIVE (AFU_ORTHOLOGUE AFUA_1G12560)-RELATED"/>
    <property type="match status" value="1"/>
</dbReference>
<evidence type="ECO:0000256" key="4">
    <source>
        <dbReference type="ARBA" id="ARBA00022723"/>
    </source>
</evidence>
<evidence type="ECO:0000256" key="12">
    <source>
        <dbReference type="ARBA" id="ARBA00023326"/>
    </source>
</evidence>
<comment type="cofactor">
    <cofactor evidence="1">
        <name>Cu(2+)</name>
        <dbReference type="ChEBI" id="CHEBI:29036"/>
    </cofactor>
</comment>
<gene>
    <name evidence="19" type="ORF">L210DRAFT_3647989</name>
</gene>
<reference evidence="19" key="2">
    <citation type="journal article" date="2020" name="Nat. Commun.">
        <title>Large-scale genome sequencing of mycorrhizal fungi provides insights into the early evolution of symbiotic traits.</title>
        <authorList>
            <person name="Miyauchi S."/>
            <person name="Kiss E."/>
            <person name="Kuo A."/>
            <person name="Drula E."/>
            <person name="Kohler A."/>
            <person name="Sanchez-Garcia M."/>
            <person name="Morin E."/>
            <person name="Andreopoulos B."/>
            <person name="Barry K.W."/>
            <person name="Bonito G."/>
            <person name="Buee M."/>
            <person name="Carver A."/>
            <person name="Chen C."/>
            <person name="Cichocki N."/>
            <person name="Clum A."/>
            <person name="Culley D."/>
            <person name="Crous P.W."/>
            <person name="Fauchery L."/>
            <person name="Girlanda M."/>
            <person name="Hayes R.D."/>
            <person name="Keri Z."/>
            <person name="LaButti K."/>
            <person name="Lipzen A."/>
            <person name="Lombard V."/>
            <person name="Magnuson J."/>
            <person name="Maillard F."/>
            <person name="Murat C."/>
            <person name="Nolan M."/>
            <person name="Ohm R.A."/>
            <person name="Pangilinan J."/>
            <person name="Pereira M.F."/>
            <person name="Perotto S."/>
            <person name="Peter M."/>
            <person name="Pfister S."/>
            <person name="Riley R."/>
            <person name="Sitrit Y."/>
            <person name="Stielow J.B."/>
            <person name="Szollosi G."/>
            <person name="Zifcakova L."/>
            <person name="Stursova M."/>
            <person name="Spatafora J.W."/>
            <person name="Tedersoo L."/>
            <person name="Vaario L.M."/>
            <person name="Yamada A."/>
            <person name="Yan M."/>
            <person name="Wang P."/>
            <person name="Xu J."/>
            <person name="Bruns T."/>
            <person name="Baldrian P."/>
            <person name="Vilgalys R."/>
            <person name="Dunand C."/>
            <person name="Henrissat B."/>
            <person name="Grigoriev I.V."/>
            <person name="Hibbett D."/>
            <person name="Nagy L.G."/>
            <person name="Martin F.M."/>
        </authorList>
    </citation>
    <scope>NUCLEOTIDE SEQUENCE</scope>
    <source>
        <strain evidence="19">BED1</strain>
    </source>
</reference>
<comment type="similarity">
    <text evidence="13">Belongs to the polysaccharide monooxygenase AA9 family.</text>
</comment>
<accession>A0AAD4GD15</accession>
<dbReference type="PANTHER" id="PTHR33353:SF10">
    <property type="entry name" value="ENDO-BETA-1,4-GLUCANASE D"/>
    <property type="match status" value="1"/>
</dbReference>
<evidence type="ECO:0000313" key="19">
    <source>
        <dbReference type="EMBL" id="KAF8436213.1"/>
    </source>
</evidence>
<dbReference type="CDD" id="cd21175">
    <property type="entry name" value="LPMO_AA9"/>
    <property type="match status" value="1"/>
</dbReference>
<evidence type="ECO:0000256" key="7">
    <source>
        <dbReference type="ARBA" id="ARBA00023002"/>
    </source>
</evidence>
<proteinExistence type="inferred from homology"/>
<dbReference type="Pfam" id="PF03443">
    <property type="entry name" value="AA9"/>
    <property type="match status" value="1"/>
</dbReference>
<keyword evidence="8" id="KW-0186">Copper</keyword>
<dbReference type="InterPro" id="IPR005103">
    <property type="entry name" value="AA9_LPMO"/>
</dbReference>
<keyword evidence="4" id="KW-0479">Metal-binding</keyword>
<comment type="caution">
    <text evidence="19">The sequence shown here is derived from an EMBL/GenBank/DDBJ whole genome shotgun (WGS) entry which is preliminary data.</text>
</comment>
<feature type="signal peptide" evidence="17">
    <location>
        <begin position="1"/>
        <end position="17"/>
    </location>
</feature>
<keyword evidence="3" id="KW-0964">Secreted</keyword>
<evidence type="ECO:0000256" key="2">
    <source>
        <dbReference type="ARBA" id="ARBA00004613"/>
    </source>
</evidence>
<dbReference type="EMBL" id="WHUW01000022">
    <property type="protein sequence ID" value="KAF8436213.1"/>
    <property type="molecule type" value="Genomic_DNA"/>
</dbReference>
<evidence type="ECO:0000256" key="3">
    <source>
        <dbReference type="ARBA" id="ARBA00022525"/>
    </source>
</evidence>
<keyword evidence="9" id="KW-0503">Monooxygenase</keyword>
<keyword evidence="19" id="KW-0378">Hydrolase</keyword>
<keyword evidence="6" id="KW-0136">Cellulose degradation</keyword>
<evidence type="ECO:0000256" key="11">
    <source>
        <dbReference type="ARBA" id="ARBA00023277"/>
    </source>
</evidence>
<evidence type="ECO:0000256" key="10">
    <source>
        <dbReference type="ARBA" id="ARBA00023157"/>
    </source>
</evidence>
<dbReference type="GO" id="GO:0004497">
    <property type="term" value="F:monooxygenase activity"/>
    <property type="evidence" value="ECO:0007669"/>
    <property type="project" value="UniProtKB-KW"/>
</dbReference>
<feature type="compositionally biased region" description="Basic residues" evidence="16">
    <location>
        <begin position="348"/>
        <end position="359"/>
    </location>
</feature>
<evidence type="ECO:0000256" key="14">
    <source>
        <dbReference type="ARBA" id="ARBA00045077"/>
    </source>
</evidence>
<dbReference type="AlphaFoldDB" id="A0AAD4GD15"/>
<evidence type="ECO:0000256" key="16">
    <source>
        <dbReference type="SAM" id="MobiDB-lite"/>
    </source>
</evidence>
<reference evidence="19" key="1">
    <citation type="submission" date="2019-10" db="EMBL/GenBank/DDBJ databases">
        <authorList>
            <consortium name="DOE Joint Genome Institute"/>
            <person name="Kuo A."/>
            <person name="Miyauchi S."/>
            <person name="Kiss E."/>
            <person name="Drula E."/>
            <person name="Kohler A."/>
            <person name="Sanchez-Garcia M."/>
            <person name="Andreopoulos B."/>
            <person name="Barry K.W."/>
            <person name="Bonito G."/>
            <person name="Buee M."/>
            <person name="Carver A."/>
            <person name="Chen C."/>
            <person name="Cichocki N."/>
            <person name="Clum A."/>
            <person name="Culley D."/>
            <person name="Crous P.W."/>
            <person name="Fauchery L."/>
            <person name="Girlanda M."/>
            <person name="Hayes R."/>
            <person name="Keri Z."/>
            <person name="LaButti K."/>
            <person name="Lipzen A."/>
            <person name="Lombard V."/>
            <person name="Magnuson J."/>
            <person name="Maillard F."/>
            <person name="Morin E."/>
            <person name="Murat C."/>
            <person name="Nolan M."/>
            <person name="Ohm R."/>
            <person name="Pangilinan J."/>
            <person name="Pereira M."/>
            <person name="Perotto S."/>
            <person name="Peter M."/>
            <person name="Riley R."/>
            <person name="Sitrit Y."/>
            <person name="Stielow B."/>
            <person name="Szollosi G."/>
            <person name="Zifcakova L."/>
            <person name="Stursova M."/>
            <person name="Spatafora J.W."/>
            <person name="Tedersoo L."/>
            <person name="Vaario L.-M."/>
            <person name="Yamada A."/>
            <person name="Yan M."/>
            <person name="Wang P."/>
            <person name="Xu J."/>
            <person name="Bruns T."/>
            <person name="Baldrian P."/>
            <person name="Vilgalys R."/>
            <person name="Henrissat B."/>
            <person name="Grigoriev I.V."/>
            <person name="Hibbett D."/>
            <person name="Nagy L.G."/>
            <person name="Martin F.M."/>
        </authorList>
    </citation>
    <scope>NUCLEOTIDE SEQUENCE</scope>
    <source>
        <strain evidence="19">BED1</strain>
    </source>
</reference>
<feature type="compositionally biased region" description="Basic and acidic residues" evidence="16">
    <location>
        <begin position="338"/>
        <end position="347"/>
    </location>
</feature>
<dbReference type="Gene3D" id="2.70.50.70">
    <property type="match status" value="1"/>
</dbReference>
<sequence length="359" mass="37069">MIASTLFSLILPALVSAHGYVYKVTIDGTVYQGNSVGTTASVKSAIRQVNSNEPVKGTTNPDITCGPGSQPAALNANANPGSTVQVQWVGGTTGSSPWPHNTGPVMHYMAQCQGDCTTYDPSSAEWFKISELGQQNGTSTWYQDQIKSGGPVTFTIPSTLAAGNYMLRSEIITLQLAMTQGGAEFYPSCIQLSVGGSQTGHPTTSEEVKFPGAYSDTDPGILTPNVYNPGFTYTFPGPPVVNLASNGSSGSTPSSAPTTPSPSPSAASPSSMPSSSPSSAPTTPSPSPSAASPSSMPSSSPSSTPSMPGGYPPPPSATSSTPYPTPTGGSSTCKRKRSPEAHAFVDKKRMHRRRNRTAH</sequence>
<keyword evidence="11" id="KW-0119">Carbohydrate metabolism</keyword>
<feature type="compositionally biased region" description="Low complexity" evidence="16">
    <location>
        <begin position="317"/>
        <end position="332"/>
    </location>
</feature>
<dbReference type="GO" id="GO:0005576">
    <property type="term" value="C:extracellular region"/>
    <property type="evidence" value="ECO:0007669"/>
    <property type="project" value="UniProtKB-SubCell"/>
</dbReference>
<evidence type="ECO:0000256" key="8">
    <source>
        <dbReference type="ARBA" id="ARBA00023008"/>
    </source>
</evidence>
<feature type="region of interest" description="Disordered" evidence="16">
    <location>
        <begin position="244"/>
        <end position="359"/>
    </location>
</feature>
<dbReference type="EC" id="1.14.99.56" evidence="15"/>
<feature type="chain" id="PRO_5042079045" description="lytic cellulose monooxygenase (C4-dehydrogenating)" evidence="17">
    <location>
        <begin position="18"/>
        <end position="359"/>
    </location>
</feature>
<keyword evidence="10" id="KW-1015">Disulfide bond</keyword>
<evidence type="ECO:0000313" key="20">
    <source>
        <dbReference type="Proteomes" id="UP001194468"/>
    </source>
</evidence>
<evidence type="ECO:0000256" key="15">
    <source>
        <dbReference type="ARBA" id="ARBA00047174"/>
    </source>
</evidence>
<keyword evidence="5 17" id="KW-0732">Signal</keyword>
<dbReference type="GO" id="GO:0046872">
    <property type="term" value="F:metal ion binding"/>
    <property type="evidence" value="ECO:0007669"/>
    <property type="project" value="UniProtKB-KW"/>
</dbReference>
<feature type="domain" description="Auxiliary Activity family 9 catalytic" evidence="18">
    <location>
        <begin position="18"/>
        <end position="228"/>
    </location>
</feature>
<dbReference type="Proteomes" id="UP001194468">
    <property type="component" value="Unassembled WGS sequence"/>
</dbReference>
<feature type="compositionally biased region" description="Low complexity" evidence="16">
    <location>
        <begin position="247"/>
        <end position="309"/>
    </location>
</feature>
<keyword evidence="7" id="KW-0560">Oxidoreductase</keyword>
<evidence type="ECO:0000256" key="5">
    <source>
        <dbReference type="ARBA" id="ARBA00022729"/>
    </source>
</evidence>
<keyword evidence="20" id="KW-1185">Reference proteome</keyword>
<keyword evidence="12" id="KW-0624">Polysaccharide degradation</keyword>
<evidence type="ECO:0000256" key="13">
    <source>
        <dbReference type="ARBA" id="ARBA00044502"/>
    </source>
</evidence>
<evidence type="ECO:0000256" key="9">
    <source>
        <dbReference type="ARBA" id="ARBA00023033"/>
    </source>
</evidence>
<comment type="catalytic activity">
    <reaction evidence="14">
        <text>[(1-&gt;4)-beta-D-glucosyl]n+m + reduced acceptor + O2 = 4-dehydro-beta-D-glucosyl-[(1-&gt;4)-beta-D-glucosyl]n-1 + [(1-&gt;4)-beta-D-glucosyl]m + acceptor + H2O.</text>
        <dbReference type="EC" id="1.14.99.56"/>
    </reaction>
</comment>
<evidence type="ECO:0000256" key="6">
    <source>
        <dbReference type="ARBA" id="ARBA00023001"/>
    </source>
</evidence>
<evidence type="ECO:0000259" key="18">
    <source>
        <dbReference type="Pfam" id="PF03443"/>
    </source>
</evidence>
<dbReference type="GO" id="GO:0030245">
    <property type="term" value="P:cellulose catabolic process"/>
    <property type="evidence" value="ECO:0007669"/>
    <property type="project" value="UniProtKB-KW"/>
</dbReference>
<protein>
    <recommendedName>
        <fullName evidence="15">lytic cellulose monooxygenase (C4-dehydrogenating)</fullName>
        <ecNumber evidence="15">1.14.99.56</ecNumber>
    </recommendedName>
</protein>